<feature type="transmembrane region" description="Helical" evidence="2">
    <location>
        <begin position="347"/>
        <end position="365"/>
    </location>
</feature>
<feature type="transmembrane region" description="Helical" evidence="2">
    <location>
        <begin position="261"/>
        <end position="279"/>
    </location>
</feature>
<dbReference type="Pfam" id="PF01757">
    <property type="entry name" value="Acyl_transf_3"/>
    <property type="match status" value="1"/>
</dbReference>
<feature type="domain" description="Rhodanese" evidence="3">
    <location>
        <begin position="48"/>
        <end position="67"/>
    </location>
</feature>
<feature type="compositionally biased region" description="Polar residues" evidence="1">
    <location>
        <begin position="506"/>
        <end position="516"/>
    </location>
</feature>
<evidence type="ECO:0000259" key="3">
    <source>
        <dbReference type="PROSITE" id="PS50206"/>
    </source>
</evidence>
<name>A0A318SFC9_9BURK</name>
<dbReference type="InterPro" id="IPR018247">
    <property type="entry name" value="EF_Hand_1_Ca_BS"/>
</dbReference>
<evidence type="ECO:0000313" key="4">
    <source>
        <dbReference type="EMBL" id="PYE76237.1"/>
    </source>
</evidence>
<dbReference type="SUPFAM" id="SSF47473">
    <property type="entry name" value="EF-hand"/>
    <property type="match status" value="1"/>
</dbReference>
<protein>
    <submittedName>
        <fullName evidence="4">Peptidoglycan/LPS O-acetylase OafA/YrhL</fullName>
    </submittedName>
</protein>
<sequence length="611" mass="64547">MQTPHPLSASAASAPATQPAGTTGPAGPHGKIVFADQLRSLAAVAVIVYHLFGGFWAWRETVGRFVAAPPMAAVQTRLPALVDLFAFGPFGVSIFFLVSGFVIPMSLERLRPGPFLAARVLRIYPTYLACMAIGLAAVWASSRYWDQHFALGGGAIAANALLVHTVTGVPTLDPVNWTLAIELKFYLVMALLAACTPRGRTWPLLLAGAAVLGLNLAAPRLGMAGGIDWRALAAELCFVPYMMVGTLFYYHLRGWIAGRTLVAAGAGLLALLLLAWARSAKAEQVPMVSDVYVLNVAVFATAYAYRAHFKPHPLVDFLARISFPLYAVHCLFGFALLRYLADIGMPPGAALGFSLAVIVGLAYAVHRGVELPSVRAGRALARWLERRPDARQTPGRRLYMARQDVSVESQMSARQHEAITLARGRRGVSNAGSLHRSNRKALMNQMTTTTAATLSCSLRRAHKALPAGFDARSVVLFAGLAMGVALASHAQLGPDGRADMPLSVTAPASGSPTARSQPAPMAVPPGSASTMTPPSVAAQPGLEPAAVARAAPVAGKPDVPTVFSRADADHDGRLSRTEAEQLPDLARNFDRVDSNRDGAVSLAELQAAAGG</sequence>
<dbReference type="GO" id="GO:0016020">
    <property type="term" value="C:membrane"/>
    <property type="evidence" value="ECO:0007669"/>
    <property type="project" value="TreeGrafter"/>
</dbReference>
<keyword evidence="2" id="KW-0472">Membrane</keyword>
<feature type="transmembrane region" description="Helical" evidence="2">
    <location>
        <begin position="123"/>
        <end position="142"/>
    </location>
</feature>
<feature type="transmembrane region" description="Helical" evidence="2">
    <location>
        <begin position="285"/>
        <end position="305"/>
    </location>
</feature>
<dbReference type="PROSITE" id="PS50206">
    <property type="entry name" value="RHODANESE_3"/>
    <property type="match status" value="1"/>
</dbReference>
<keyword evidence="5" id="KW-1185">Reference proteome</keyword>
<feature type="transmembrane region" description="Helical" evidence="2">
    <location>
        <begin position="149"/>
        <end position="169"/>
    </location>
</feature>
<dbReference type="RefSeq" id="WP_158529049.1">
    <property type="nucleotide sequence ID" value="NZ_JAMOFZ010000014.1"/>
</dbReference>
<proteinExistence type="predicted"/>
<dbReference type="GO" id="GO:0000271">
    <property type="term" value="P:polysaccharide biosynthetic process"/>
    <property type="evidence" value="ECO:0007669"/>
    <property type="project" value="TreeGrafter"/>
</dbReference>
<dbReference type="OrthoDB" id="9814807at2"/>
<dbReference type="GO" id="GO:0005509">
    <property type="term" value="F:calcium ion binding"/>
    <property type="evidence" value="ECO:0007669"/>
    <property type="project" value="InterPro"/>
</dbReference>
<dbReference type="PANTHER" id="PTHR23028:SF53">
    <property type="entry name" value="ACYL_TRANSF_3 DOMAIN-CONTAINING PROTEIN"/>
    <property type="match status" value="1"/>
</dbReference>
<dbReference type="InterPro" id="IPR002656">
    <property type="entry name" value="Acyl_transf_3_dom"/>
</dbReference>
<feature type="region of interest" description="Disordered" evidence="1">
    <location>
        <begin position="498"/>
        <end position="539"/>
    </location>
</feature>
<evidence type="ECO:0000256" key="1">
    <source>
        <dbReference type="SAM" id="MobiDB-lite"/>
    </source>
</evidence>
<feature type="region of interest" description="Disordered" evidence="1">
    <location>
        <begin position="1"/>
        <end position="25"/>
    </location>
</feature>
<keyword evidence="2" id="KW-1133">Transmembrane helix</keyword>
<dbReference type="Gene3D" id="1.10.238.10">
    <property type="entry name" value="EF-hand"/>
    <property type="match status" value="1"/>
</dbReference>
<feature type="compositionally biased region" description="Basic and acidic residues" evidence="1">
    <location>
        <begin position="566"/>
        <end position="579"/>
    </location>
</feature>
<dbReference type="Pfam" id="PF13202">
    <property type="entry name" value="EF-hand_5"/>
    <property type="match status" value="2"/>
</dbReference>
<dbReference type="PANTHER" id="PTHR23028">
    <property type="entry name" value="ACETYLTRANSFERASE"/>
    <property type="match status" value="1"/>
</dbReference>
<keyword evidence="2" id="KW-0812">Transmembrane</keyword>
<dbReference type="InterPro" id="IPR050879">
    <property type="entry name" value="Acyltransferase_3"/>
</dbReference>
<dbReference type="GO" id="GO:0016747">
    <property type="term" value="F:acyltransferase activity, transferring groups other than amino-acyl groups"/>
    <property type="evidence" value="ECO:0007669"/>
    <property type="project" value="InterPro"/>
</dbReference>
<dbReference type="Proteomes" id="UP000247540">
    <property type="component" value="Unassembled WGS sequence"/>
</dbReference>
<dbReference type="EMBL" id="QJTC01000014">
    <property type="protein sequence ID" value="PYE76237.1"/>
    <property type="molecule type" value="Genomic_DNA"/>
</dbReference>
<feature type="transmembrane region" description="Helical" evidence="2">
    <location>
        <begin position="175"/>
        <end position="195"/>
    </location>
</feature>
<accession>A0A318SFC9</accession>
<feature type="region of interest" description="Disordered" evidence="1">
    <location>
        <begin position="556"/>
        <end position="581"/>
    </location>
</feature>
<evidence type="ECO:0000256" key="2">
    <source>
        <dbReference type="SAM" id="Phobius"/>
    </source>
</evidence>
<dbReference type="PROSITE" id="PS00018">
    <property type="entry name" value="EF_HAND_1"/>
    <property type="match status" value="1"/>
</dbReference>
<feature type="transmembrane region" description="Helical" evidence="2">
    <location>
        <begin position="317"/>
        <end position="341"/>
    </location>
</feature>
<feature type="compositionally biased region" description="Low complexity" evidence="1">
    <location>
        <begin position="8"/>
        <end position="25"/>
    </location>
</feature>
<feature type="transmembrane region" description="Helical" evidence="2">
    <location>
        <begin position="78"/>
        <end position="103"/>
    </location>
</feature>
<feature type="transmembrane region" description="Helical" evidence="2">
    <location>
        <begin position="229"/>
        <end position="249"/>
    </location>
</feature>
<dbReference type="AlphaFoldDB" id="A0A318SFC9"/>
<feature type="transmembrane region" description="Helical" evidence="2">
    <location>
        <begin position="38"/>
        <end position="58"/>
    </location>
</feature>
<reference evidence="4 5" key="1">
    <citation type="submission" date="2018-06" db="EMBL/GenBank/DDBJ databases">
        <title>Genomic Encyclopedia of Type Strains, Phase III (KMG-III): the genomes of soil and plant-associated and newly described type strains.</title>
        <authorList>
            <person name="Whitman W."/>
        </authorList>
    </citation>
    <scope>NUCLEOTIDE SEQUENCE [LARGE SCALE GENOMIC DNA]</scope>
    <source>
        <strain evidence="4 5">CECT 7646</strain>
    </source>
</reference>
<dbReference type="InterPro" id="IPR011992">
    <property type="entry name" value="EF-hand-dom_pair"/>
</dbReference>
<dbReference type="InterPro" id="IPR002048">
    <property type="entry name" value="EF_hand_dom"/>
</dbReference>
<dbReference type="InterPro" id="IPR001763">
    <property type="entry name" value="Rhodanese-like_dom"/>
</dbReference>
<feature type="transmembrane region" description="Helical" evidence="2">
    <location>
        <begin position="202"/>
        <end position="223"/>
    </location>
</feature>
<organism evidence="4 5">
    <name type="scientific">Xylophilus ampelinus</name>
    <dbReference type="NCBI Taxonomy" id="54067"/>
    <lineage>
        <taxon>Bacteria</taxon>
        <taxon>Pseudomonadati</taxon>
        <taxon>Pseudomonadota</taxon>
        <taxon>Betaproteobacteria</taxon>
        <taxon>Burkholderiales</taxon>
        <taxon>Xylophilus</taxon>
    </lineage>
</organism>
<evidence type="ECO:0000313" key="5">
    <source>
        <dbReference type="Proteomes" id="UP000247540"/>
    </source>
</evidence>
<gene>
    <name evidence="4" type="ORF">DFQ15_11422</name>
</gene>
<comment type="caution">
    <text evidence="4">The sequence shown here is derived from an EMBL/GenBank/DDBJ whole genome shotgun (WGS) entry which is preliminary data.</text>
</comment>